<accession>A0A7G9REI4</accession>
<evidence type="ECO:0000313" key="2">
    <source>
        <dbReference type="EMBL" id="QNN54009.1"/>
    </source>
</evidence>
<gene>
    <name evidence="2" type="ORF">H9L09_06415</name>
</gene>
<dbReference type="EMBL" id="CP060713">
    <property type="protein sequence ID" value="QNN54009.1"/>
    <property type="molecule type" value="Genomic_DNA"/>
</dbReference>
<organism evidence="2 3">
    <name type="scientific">Nocardioides mesophilus</name>
    <dbReference type="NCBI Taxonomy" id="433659"/>
    <lineage>
        <taxon>Bacteria</taxon>
        <taxon>Bacillati</taxon>
        <taxon>Actinomycetota</taxon>
        <taxon>Actinomycetes</taxon>
        <taxon>Propionibacteriales</taxon>
        <taxon>Nocardioidaceae</taxon>
        <taxon>Nocardioides</taxon>
    </lineage>
</organism>
<dbReference type="AlphaFoldDB" id="A0A7G9REI4"/>
<evidence type="ECO:0000256" key="1">
    <source>
        <dbReference type="SAM" id="MobiDB-lite"/>
    </source>
</evidence>
<keyword evidence="3" id="KW-1185">Reference proteome</keyword>
<proteinExistence type="predicted"/>
<reference evidence="2 3" key="1">
    <citation type="submission" date="2020-08" db="EMBL/GenBank/DDBJ databases">
        <title>Genome sequence of Nocardioides mesophilus KACC 16243T.</title>
        <authorList>
            <person name="Hyun D.-W."/>
            <person name="Bae J.-W."/>
        </authorList>
    </citation>
    <scope>NUCLEOTIDE SEQUENCE [LARGE SCALE GENOMIC DNA]</scope>
    <source>
        <strain evidence="2 3">KACC 16243</strain>
    </source>
</reference>
<sequence>MLRPLDASPALHPHASPVDTLDTAAETDTTLAQLVRRSLTDLARHSSGYARLFAERAGVRLAYHVQAGQIDQLSDEGREALRSVYLAMQVALTIEPGLNTNELRKHLVKRNAPTPH</sequence>
<feature type="region of interest" description="Disordered" evidence="1">
    <location>
        <begin position="1"/>
        <end position="22"/>
    </location>
</feature>
<dbReference type="Proteomes" id="UP000515947">
    <property type="component" value="Chromosome"/>
</dbReference>
<protein>
    <submittedName>
        <fullName evidence="2">Uncharacterized protein</fullName>
    </submittedName>
</protein>
<dbReference type="KEGG" id="nmes:H9L09_06415"/>
<dbReference type="RefSeq" id="WP_187579851.1">
    <property type="nucleotide sequence ID" value="NZ_CP060713.1"/>
</dbReference>
<evidence type="ECO:0000313" key="3">
    <source>
        <dbReference type="Proteomes" id="UP000515947"/>
    </source>
</evidence>
<name>A0A7G9REI4_9ACTN</name>